<dbReference type="AlphaFoldDB" id="A0A1I3RJ02"/>
<gene>
    <name evidence="2" type="ORF">SAMN05421852_11041</name>
</gene>
<sequence length="559" mass="64261">MKKESFFAVGIISVLFSIFGLSASGYDWSHLALPPSISSFWDLQVQTWNKRFKQKKIELSPEARQLGVTLTSPLYHRFAANSIVTVSGNIEKRPVLANALMWIQVDAINPKHKAIPASFHYYTPIQAKQFKQAIRLFAGEGMYRVTIRMPDPKGNGYLPLTSFDVMNVNARVEKDISYSEEGIKSGLQITSPQLSDSVQRGYLKLEGKTKAPKMWVQLKKDRQVWKHQIIPLDGNFSEELPFPHGEGNYEVDILVPEQSRPDRWVTGARLDVKNILLSSSIPIEYTDVYKKRGVELIQPRTGFDQAELTYRIAGRIDPKAPFATGTTHMIVRIEKGFEEATYFLPVHDFRFDQEIGLRFGGGMYQVTVFVPEITKRKSDYFRFYPVAHFRIWSHARQDLRDLMPSRGIESNHPAIKKLARRLTAGKRTDREKAKAIYAFVAKYVRYDVEKFRQQDYAWDDSGLKTLRLRKGVCQDFVFLTISLLRAANLPARFIEGEAGGQQHAWVEVWVDGRWLAMDPTWGSGIINTNGRFIKKYDEQYFDPAPEKFSQTHKRRGVIY</sequence>
<dbReference type="InterPro" id="IPR038765">
    <property type="entry name" value="Papain-like_cys_pep_sf"/>
</dbReference>
<dbReference type="InterPro" id="IPR002931">
    <property type="entry name" value="Transglutaminase-like"/>
</dbReference>
<dbReference type="PANTHER" id="PTHR33490">
    <property type="entry name" value="BLR5614 PROTEIN-RELATED"/>
    <property type="match status" value="1"/>
</dbReference>
<dbReference type="SMART" id="SM00460">
    <property type="entry name" value="TGc"/>
    <property type="match status" value="1"/>
</dbReference>
<name>A0A1I3RJ02_9BACL</name>
<evidence type="ECO:0000259" key="1">
    <source>
        <dbReference type="SMART" id="SM00460"/>
    </source>
</evidence>
<dbReference type="SUPFAM" id="SSF54001">
    <property type="entry name" value="Cysteine proteinases"/>
    <property type="match status" value="1"/>
</dbReference>
<feature type="domain" description="Transglutaminase-like" evidence="1">
    <location>
        <begin position="465"/>
        <end position="521"/>
    </location>
</feature>
<organism evidence="2 3">
    <name type="scientific">Thermoflavimicrobium dichotomicum</name>
    <dbReference type="NCBI Taxonomy" id="46223"/>
    <lineage>
        <taxon>Bacteria</taxon>
        <taxon>Bacillati</taxon>
        <taxon>Bacillota</taxon>
        <taxon>Bacilli</taxon>
        <taxon>Bacillales</taxon>
        <taxon>Thermoactinomycetaceae</taxon>
        <taxon>Thermoflavimicrobium</taxon>
    </lineage>
</organism>
<dbReference type="Gene3D" id="3.10.620.30">
    <property type="match status" value="1"/>
</dbReference>
<protein>
    <submittedName>
        <fullName evidence="2">Transglutaminase-like superfamily protein</fullName>
    </submittedName>
</protein>
<reference evidence="2 3" key="1">
    <citation type="submission" date="2016-10" db="EMBL/GenBank/DDBJ databases">
        <authorList>
            <person name="de Groot N.N."/>
        </authorList>
    </citation>
    <scope>NUCLEOTIDE SEQUENCE [LARGE SCALE GENOMIC DNA]</scope>
    <source>
        <strain evidence="2 3">DSM 44778</strain>
    </source>
</reference>
<evidence type="ECO:0000313" key="3">
    <source>
        <dbReference type="Proteomes" id="UP000199545"/>
    </source>
</evidence>
<dbReference type="Pfam" id="PF01841">
    <property type="entry name" value="Transglut_core"/>
    <property type="match status" value="1"/>
</dbReference>
<accession>A0A1I3RJ02</accession>
<dbReference type="STRING" id="46223.SAMN05421852_11041"/>
<evidence type="ECO:0000313" key="2">
    <source>
        <dbReference type="EMBL" id="SFJ46020.1"/>
    </source>
</evidence>
<keyword evidence="3" id="KW-1185">Reference proteome</keyword>
<dbReference type="Proteomes" id="UP000199545">
    <property type="component" value="Unassembled WGS sequence"/>
</dbReference>
<proteinExistence type="predicted"/>
<dbReference type="RefSeq" id="WP_093230312.1">
    <property type="nucleotide sequence ID" value="NZ_FORR01000010.1"/>
</dbReference>
<dbReference type="EMBL" id="FORR01000010">
    <property type="protein sequence ID" value="SFJ46020.1"/>
    <property type="molecule type" value="Genomic_DNA"/>
</dbReference>
<dbReference type="OrthoDB" id="9787782at2"/>